<sequence length="113" mass="11931">VQITQGNQVGANCFAQIALQALVADSWTALFEAQVPPARGLASGLQTVFNDMSISEPPWICREECRKKGFCCNDPLVGSNQMISCSQACLMKASGLAAPNCSKLCARNTSSGC</sequence>
<name>A0A813LF49_POLGL</name>
<dbReference type="EMBL" id="CAJNNW010034151">
    <property type="protein sequence ID" value="CAE8721795.1"/>
    <property type="molecule type" value="Genomic_DNA"/>
</dbReference>
<feature type="non-terminal residue" evidence="2">
    <location>
        <position position="1"/>
    </location>
</feature>
<reference evidence="2" key="1">
    <citation type="submission" date="2021-02" db="EMBL/GenBank/DDBJ databases">
        <authorList>
            <person name="Dougan E. K."/>
            <person name="Rhodes N."/>
            <person name="Thang M."/>
            <person name="Chan C."/>
        </authorList>
    </citation>
    <scope>NUCLEOTIDE SEQUENCE</scope>
</reference>
<comment type="caution">
    <text evidence="2">The sequence shown here is derived from an EMBL/GenBank/DDBJ whole genome shotgun (WGS) entry which is preliminary data.</text>
</comment>
<evidence type="ECO:0000313" key="3">
    <source>
        <dbReference type="Proteomes" id="UP000626109"/>
    </source>
</evidence>
<dbReference type="EMBL" id="CAJNNW010032817">
    <property type="protein sequence ID" value="CAE8715561.1"/>
    <property type="molecule type" value="Genomic_DNA"/>
</dbReference>
<evidence type="ECO:0000313" key="1">
    <source>
        <dbReference type="EMBL" id="CAE8715561.1"/>
    </source>
</evidence>
<feature type="non-terminal residue" evidence="2">
    <location>
        <position position="113"/>
    </location>
</feature>
<dbReference type="AlphaFoldDB" id="A0A813LF49"/>
<gene>
    <name evidence="1" type="ORF">PGLA2088_LOCUS38620</name>
    <name evidence="2" type="ORF">PGLA2088_LOCUS42140</name>
</gene>
<dbReference type="Proteomes" id="UP000626109">
    <property type="component" value="Unassembled WGS sequence"/>
</dbReference>
<organism evidence="2 3">
    <name type="scientific">Polarella glacialis</name>
    <name type="common">Dinoflagellate</name>
    <dbReference type="NCBI Taxonomy" id="89957"/>
    <lineage>
        <taxon>Eukaryota</taxon>
        <taxon>Sar</taxon>
        <taxon>Alveolata</taxon>
        <taxon>Dinophyceae</taxon>
        <taxon>Suessiales</taxon>
        <taxon>Suessiaceae</taxon>
        <taxon>Polarella</taxon>
    </lineage>
</organism>
<evidence type="ECO:0000313" key="2">
    <source>
        <dbReference type="EMBL" id="CAE8721795.1"/>
    </source>
</evidence>
<accession>A0A813LF49</accession>
<protein>
    <submittedName>
        <fullName evidence="2">Uncharacterized protein</fullName>
    </submittedName>
</protein>
<proteinExistence type="predicted"/>